<dbReference type="Proteomes" id="UP001141183">
    <property type="component" value="Unassembled WGS sequence"/>
</dbReference>
<dbReference type="EMBL" id="JAMRYU010000054">
    <property type="protein sequence ID" value="MDC4242627.1"/>
    <property type="molecule type" value="Genomic_DNA"/>
</dbReference>
<protein>
    <submittedName>
        <fullName evidence="1">Uncharacterized protein</fullName>
    </submittedName>
</protein>
<name>A0A9X3XT18_9CLOT</name>
<dbReference type="AlphaFoldDB" id="A0A9X3XT18"/>
<proteinExistence type="predicted"/>
<reference evidence="1" key="1">
    <citation type="submission" date="2022-05" db="EMBL/GenBank/DDBJ databases">
        <title>Draft genome sequence of Clostridium tertium strain CP3 isolated from Peru.</title>
        <authorList>
            <person name="Hurtado R."/>
            <person name="Lima L."/>
            <person name="Sousa T."/>
            <person name="Jaiswal A.K."/>
            <person name="Tiwari S."/>
            <person name="Maturrano L."/>
            <person name="Brenig B."/>
            <person name="Azevedo V."/>
        </authorList>
    </citation>
    <scope>NUCLEOTIDE SEQUENCE</scope>
    <source>
        <strain evidence="1">CP3</strain>
    </source>
</reference>
<keyword evidence="2" id="KW-1185">Reference proteome</keyword>
<evidence type="ECO:0000313" key="1">
    <source>
        <dbReference type="EMBL" id="MDC4242627.1"/>
    </source>
</evidence>
<evidence type="ECO:0000313" key="2">
    <source>
        <dbReference type="Proteomes" id="UP001141183"/>
    </source>
</evidence>
<sequence>MDLKMTEIIDRFKLEIGYGICEECKKCSNYFVSELGCWGKEKKCDSFCEY</sequence>
<accession>A0A9X3XT18</accession>
<gene>
    <name evidence="1" type="ORF">NE398_21125</name>
</gene>
<organism evidence="1 2">
    <name type="scientific">Clostridium tertium</name>
    <dbReference type="NCBI Taxonomy" id="1559"/>
    <lineage>
        <taxon>Bacteria</taxon>
        <taxon>Bacillati</taxon>
        <taxon>Bacillota</taxon>
        <taxon>Clostridia</taxon>
        <taxon>Eubacteriales</taxon>
        <taxon>Clostridiaceae</taxon>
        <taxon>Clostridium</taxon>
    </lineage>
</organism>
<dbReference type="RefSeq" id="WP_180270980.1">
    <property type="nucleotide sequence ID" value="NZ_JALDMI010000031.1"/>
</dbReference>
<comment type="caution">
    <text evidence="1">The sequence shown here is derived from an EMBL/GenBank/DDBJ whole genome shotgun (WGS) entry which is preliminary data.</text>
</comment>